<dbReference type="GO" id="GO:0030735">
    <property type="term" value="F:carnosine N-methyltransferase activity"/>
    <property type="evidence" value="ECO:0007669"/>
    <property type="project" value="UniProtKB-EC"/>
</dbReference>
<name>A0AAV7K475_9METZ</name>
<dbReference type="EC" id="2.1.1.22" evidence="2"/>
<feature type="region of interest" description="Disordered" evidence="6">
    <location>
        <begin position="1"/>
        <end position="62"/>
    </location>
</feature>
<dbReference type="GO" id="GO:0035498">
    <property type="term" value="P:carnosine metabolic process"/>
    <property type="evidence" value="ECO:0007669"/>
    <property type="project" value="TreeGrafter"/>
</dbReference>
<dbReference type="PANTHER" id="PTHR12303:SF6">
    <property type="entry name" value="CARNOSINE N-METHYLTRANSFERASE"/>
    <property type="match status" value="1"/>
</dbReference>
<accession>A0AAV7K475</accession>
<keyword evidence="4" id="KW-0808">Transferase</keyword>
<feature type="compositionally biased region" description="Polar residues" evidence="6">
    <location>
        <begin position="37"/>
        <end position="62"/>
    </location>
</feature>
<dbReference type="InterPro" id="IPR012901">
    <property type="entry name" value="CARME"/>
</dbReference>
<evidence type="ECO:0000313" key="7">
    <source>
        <dbReference type="EMBL" id="KAI6655583.1"/>
    </source>
</evidence>
<dbReference type="PANTHER" id="PTHR12303">
    <property type="entry name" value="CARNOSINE N-METHYLTRANSFERASE"/>
    <property type="match status" value="1"/>
</dbReference>
<evidence type="ECO:0000256" key="5">
    <source>
        <dbReference type="ARBA" id="ARBA00022691"/>
    </source>
</evidence>
<dbReference type="GO" id="GO:0032259">
    <property type="term" value="P:methylation"/>
    <property type="evidence" value="ECO:0007669"/>
    <property type="project" value="UniProtKB-KW"/>
</dbReference>
<dbReference type="GO" id="GO:0005829">
    <property type="term" value="C:cytosol"/>
    <property type="evidence" value="ECO:0007669"/>
    <property type="project" value="TreeGrafter"/>
</dbReference>
<dbReference type="EMBL" id="JAKMXF010000188">
    <property type="protein sequence ID" value="KAI6655583.1"/>
    <property type="molecule type" value="Genomic_DNA"/>
</dbReference>
<comment type="caution">
    <text evidence="7">The sequence shown here is derived from an EMBL/GenBank/DDBJ whole genome shotgun (WGS) entry which is preliminary data.</text>
</comment>
<protein>
    <recommendedName>
        <fullName evidence="2">carnosine N-methyltransferase</fullName>
        <ecNumber evidence="2">2.1.1.22</ecNumber>
    </recommendedName>
</protein>
<reference evidence="7 8" key="1">
    <citation type="journal article" date="2023" name="BMC Biol.">
        <title>The compact genome of the sponge Oopsacas minuta (Hexactinellida) is lacking key metazoan core genes.</title>
        <authorList>
            <person name="Santini S."/>
            <person name="Schenkelaars Q."/>
            <person name="Jourda C."/>
            <person name="Duchesne M."/>
            <person name="Belahbib H."/>
            <person name="Rocher C."/>
            <person name="Selva M."/>
            <person name="Riesgo A."/>
            <person name="Vervoort M."/>
            <person name="Leys S.P."/>
            <person name="Kodjabachian L."/>
            <person name="Le Bivic A."/>
            <person name="Borchiellini C."/>
            <person name="Claverie J.M."/>
            <person name="Renard E."/>
        </authorList>
    </citation>
    <scope>NUCLEOTIDE SEQUENCE [LARGE SCALE GENOMIC DNA]</scope>
    <source>
        <strain evidence="7">SPO-2</strain>
    </source>
</reference>
<keyword evidence="3" id="KW-0489">Methyltransferase</keyword>
<dbReference type="Proteomes" id="UP001165289">
    <property type="component" value="Unassembled WGS sequence"/>
</dbReference>
<evidence type="ECO:0000256" key="2">
    <source>
        <dbReference type="ARBA" id="ARBA00012003"/>
    </source>
</evidence>
<feature type="compositionally biased region" description="Basic and acidic residues" evidence="6">
    <location>
        <begin position="20"/>
        <end position="36"/>
    </location>
</feature>
<keyword evidence="8" id="KW-1185">Reference proteome</keyword>
<comment type="similarity">
    <text evidence="1">Belongs to the carnosine N-methyltransferase family.</text>
</comment>
<dbReference type="InterPro" id="IPR029063">
    <property type="entry name" value="SAM-dependent_MTases_sf"/>
</dbReference>
<evidence type="ECO:0000256" key="4">
    <source>
        <dbReference type="ARBA" id="ARBA00022679"/>
    </source>
</evidence>
<dbReference type="Gene3D" id="3.40.50.150">
    <property type="entry name" value="Vaccinia Virus protein VP39"/>
    <property type="match status" value="1"/>
</dbReference>
<proteinExistence type="inferred from homology"/>
<dbReference type="SUPFAM" id="SSF53335">
    <property type="entry name" value="S-adenosyl-L-methionine-dependent methyltransferases"/>
    <property type="match status" value="1"/>
</dbReference>
<dbReference type="AlphaFoldDB" id="A0AAV7K475"/>
<evidence type="ECO:0000256" key="3">
    <source>
        <dbReference type="ARBA" id="ARBA00022603"/>
    </source>
</evidence>
<dbReference type="SMART" id="SM01296">
    <property type="entry name" value="N2227"/>
    <property type="match status" value="1"/>
</dbReference>
<sequence>MSNYNEQLDRNNSHSTIDLEASRELKSKHRKDEERQNYTQPSPKFNSSVSELSDGPSGNFQMTSDEYEEERMHVFKVMTALKNYPNHMSMMINRVDRNFLKLTPEHRQMLPDFSDRLHRLKAAIKTNTDFINTILSSCDQVFVNSDVANRSDLDLANASINDKTLQPSLTKMDIDKVITTLKQFYRDWSKEGQKERDLCYKPILDSIQSYYSNSTLRSSIKILVPGCGLARLAFELAREGYTCQGNEFSMYMLLASNFILNSGSDVYQHTIYPWVHSQLNCWSVEDQFTPVRIPDVCPDSLPKPGNFSMTAGDFLIVYKDDNNQWDCVTTCYFIDTAHNIIEYIECINRILKPGGLWINFGPLLYHFAEICNEFSIELTYADIIKIMTKDLKFELLEERNIPSTYIENPNSMLTYQYHCAFFVARKTIL</sequence>
<dbReference type="GO" id="GO:0005634">
    <property type="term" value="C:nucleus"/>
    <property type="evidence" value="ECO:0007669"/>
    <property type="project" value="TreeGrafter"/>
</dbReference>
<organism evidence="7 8">
    <name type="scientific">Oopsacas minuta</name>
    <dbReference type="NCBI Taxonomy" id="111878"/>
    <lineage>
        <taxon>Eukaryota</taxon>
        <taxon>Metazoa</taxon>
        <taxon>Porifera</taxon>
        <taxon>Hexactinellida</taxon>
        <taxon>Hexasterophora</taxon>
        <taxon>Lyssacinosida</taxon>
        <taxon>Leucopsacidae</taxon>
        <taxon>Oopsacas</taxon>
    </lineage>
</organism>
<gene>
    <name evidence="7" type="ORF">LOD99_2082</name>
</gene>
<evidence type="ECO:0000256" key="6">
    <source>
        <dbReference type="SAM" id="MobiDB-lite"/>
    </source>
</evidence>
<evidence type="ECO:0000256" key="1">
    <source>
        <dbReference type="ARBA" id="ARBA00010086"/>
    </source>
</evidence>
<dbReference type="Pfam" id="PF07942">
    <property type="entry name" value="CARME"/>
    <property type="match status" value="1"/>
</dbReference>
<evidence type="ECO:0000313" key="8">
    <source>
        <dbReference type="Proteomes" id="UP001165289"/>
    </source>
</evidence>
<keyword evidence="5" id="KW-0949">S-adenosyl-L-methionine</keyword>